<dbReference type="AlphaFoldDB" id="A0A563VLI4"/>
<dbReference type="EMBL" id="CAACVJ010000048">
    <property type="protein sequence ID" value="VEP12310.1"/>
    <property type="molecule type" value="Genomic_DNA"/>
</dbReference>
<gene>
    <name evidence="1" type="ORF">H1P_1410025</name>
</gene>
<keyword evidence="2" id="KW-1185">Reference proteome</keyword>
<protein>
    <submittedName>
        <fullName evidence="1">Uncharacterized protein</fullName>
    </submittedName>
</protein>
<organism evidence="1 2">
    <name type="scientific">Hyella patelloides LEGE 07179</name>
    <dbReference type="NCBI Taxonomy" id="945734"/>
    <lineage>
        <taxon>Bacteria</taxon>
        <taxon>Bacillati</taxon>
        <taxon>Cyanobacteriota</taxon>
        <taxon>Cyanophyceae</taxon>
        <taxon>Pleurocapsales</taxon>
        <taxon>Hyellaceae</taxon>
        <taxon>Hyella</taxon>
    </lineage>
</organism>
<dbReference type="Proteomes" id="UP000320055">
    <property type="component" value="Unassembled WGS sequence"/>
</dbReference>
<proteinExistence type="predicted"/>
<evidence type="ECO:0000313" key="1">
    <source>
        <dbReference type="EMBL" id="VEP12310.1"/>
    </source>
</evidence>
<sequence>MMETDRVKRSPLIKWHIHQKAALIVREIEDLLKLYVYNQLSLFSFVSGGHLLMPTYLNLSIYPVANPKINEFYLLTLRLIENFWLFFPPQHK</sequence>
<evidence type="ECO:0000313" key="2">
    <source>
        <dbReference type="Proteomes" id="UP000320055"/>
    </source>
</evidence>
<reference evidence="1 2" key="1">
    <citation type="submission" date="2019-01" db="EMBL/GenBank/DDBJ databases">
        <authorList>
            <person name="Brito A."/>
        </authorList>
    </citation>
    <scope>NUCLEOTIDE SEQUENCE [LARGE SCALE GENOMIC DNA]</scope>
    <source>
        <strain evidence="1">1</strain>
    </source>
</reference>
<name>A0A563VLI4_9CYAN</name>
<accession>A0A563VLI4</accession>